<protein>
    <recommendedName>
        <fullName evidence="3">CCHC-type domain-containing protein</fullName>
    </recommendedName>
</protein>
<dbReference type="STRING" id="619300.G3AS64"/>
<keyword evidence="1" id="KW-0862">Zinc</keyword>
<keyword evidence="1" id="KW-0479">Metal-binding</keyword>
<dbReference type="Pfam" id="PF03732">
    <property type="entry name" value="Retrotrans_gag"/>
    <property type="match status" value="1"/>
</dbReference>
<dbReference type="GO" id="GO:0008270">
    <property type="term" value="F:zinc ion binding"/>
    <property type="evidence" value="ECO:0007669"/>
    <property type="project" value="UniProtKB-KW"/>
</dbReference>
<dbReference type="InterPro" id="IPR005162">
    <property type="entry name" value="Retrotrans_gag_dom"/>
</dbReference>
<evidence type="ECO:0000313" key="5">
    <source>
        <dbReference type="Proteomes" id="UP000000709"/>
    </source>
</evidence>
<reference evidence="4 5" key="1">
    <citation type="journal article" date="2011" name="Proc. Natl. Acad. Sci. U.S.A.">
        <title>Comparative genomics of xylose-fermenting fungi for enhanced biofuel production.</title>
        <authorList>
            <person name="Wohlbach D.J."/>
            <person name="Kuo A."/>
            <person name="Sato T.K."/>
            <person name="Potts K.M."/>
            <person name="Salamov A.A."/>
            <person name="LaButti K.M."/>
            <person name="Sun H."/>
            <person name="Clum A."/>
            <person name="Pangilinan J.L."/>
            <person name="Lindquist E.A."/>
            <person name="Lucas S."/>
            <person name="Lapidus A."/>
            <person name="Jin M."/>
            <person name="Gunawan C."/>
            <person name="Balan V."/>
            <person name="Dale B.E."/>
            <person name="Jeffries T.W."/>
            <person name="Zinkel R."/>
            <person name="Barry K.W."/>
            <person name="Grigoriev I.V."/>
            <person name="Gasch A.P."/>
        </authorList>
    </citation>
    <scope>NUCLEOTIDE SEQUENCE [LARGE SCALE GENOMIC DNA]</scope>
    <source>
        <strain evidence="5">NRRL Y-27907 / 11-Y1</strain>
    </source>
</reference>
<keyword evidence="1" id="KW-0863">Zinc-finger</keyword>
<evidence type="ECO:0000256" key="2">
    <source>
        <dbReference type="SAM" id="MobiDB-lite"/>
    </source>
</evidence>
<organism evidence="5">
    <name type="scientific">Spathaspora passalidarum (strain NRRL Y-27907 / 11-Y1)</name>
    <dbReference type="NCBI Taxonomy" id="619300"/>
    <lineage>
        <taxon>Eukaryota</taxon>
        <taxon>Fungi</taxon>
        <taxon>Dikarya</taxon>
        <taxon>Ascomycota</taxon>
        <taxon>Saccharomycotina</taxon>
        <taxon>Pichiomycetes</taxon>
        <taxon>Debaryomycetaceae</taxon>
        <taxon>Spathaspora</taxon>
    </lineage>
</organism>
<evidence type="ECO:0000259" key="3">
    <source>
        <dbReference type="PROSITE" id="PS50158"/>
    </source>
</evidence>
<dbReference type="RefSeq" id="XP_007377056.1">
    <property type="nucleotide sequence ID" value="XM_007376994.1"/>
</dbReference>
<dbReference type="KEGG" id="spaa:SPAPADRAFT_142720"/>
<evidence type="ECO:0000256" key="1">
    <source>
        <dbReference type="PROSITE-ProRule" id="PRU00047"/>
    </source>
</evidence>
<dbReference type="PROSITE" id="PS50158">
    <property type="entry name" value="ZF_CCHC"/>
    <property type="match status" value="1"/>
</dbReference>
<sequence length="287" mass="32180">MSNPPPTQPFASLALSQEQFAALLSRDRRSDTRHPALLKNPRDPELIYQFINEVELFAPLHHVGEGEVVEYALKSFGADLLRWYAERMSTIASWIDLKTQLVQCFVPPRFEDNMAEKLYSLQQTSTVEAYTSEFRRIKGYLTHESATDRQVKNWYVKGLSPALFPYLIEDVYNPQVSFDSLAYKAQIRADLTGPVPVVGFYPRYDVPGHIPPAPAPSTTAVDPDAMDIDALAVRRKKLSPQERAHLMATGGCFACRRPGHHASQCAWSSKGRSAGNRMSPVNTSPKN</sequence>
<dbReference type="HOGENOM" id="CLU_960004_0_0_1"/>
<dbReference type="eggNOG" id="ENOG502S3G3">
    <property type="taxonomic scope" value="Eukaryota"/>
</dbReference>
<dbReference type="GeneID" id="18870477"/>
<dbReference type="Proteomes" id="UP000000709">
    <property type="component" value="Unassembled WGS sequence"/>
</dbReference>
<gene>
    <name evidence="4" type="ORF">SPAPADRAFT_142720</name>
</gene>
<keyword evidence="5" id="KW-1185">Reference proteome</keyword>
<name>G3AS64_SPAPN</name>
<dbReference type="EMBL" id="GL996504">
    <property type="protein sequence ID" value="EGW31023.1"/>
    <property type="molecule type" value="Genomic_DNA"/>
</dbReference>
<dbReference type="SUPFAM" id="SSF57756">
    <property type="entry name" value="Retrovirus zinc finger-like domains"/>
    <property type="match status" value="1"/>
</dbReference>
<dbReference type="OMA" id="QIDEIRY"/>
<dbReference type="InterPro" id="IPR036875">
    <property type="entry name" value="Znf_CCHC_sf"/>
</dbReference>
<evidence type="ECO:0000313" key="4">
    <source>
        <dbReference type="EMBL" id="EGW31023.1"/>
    </source>
</evidence>
<dbReference type="GO" id="GO:0003676">
    <property type="term" value="F:nucleic acid binding"/>
    <property type="evidence" value="ECO:0007669"/>
    <property type="project" value="InterPro"/>
</dbReference>
<feature type="region of interest" description="Disordered" evidence="2">
    <location>
        <begin position="264"/>
        <end position="287"/>
    </location>
</feature>
<accession>G3AS64</accession>
<dbReference type="InParanoid" id="G3AS64"/>
<proteinExistence type="predicted"/>
<dbReference type="OrthoDB" id="2430210at2759"/>
<feature type="domain" description="CCHC-type" evidence="3">
    <location>
        <begin position="252"/>
        <end position="265"/>
    </location>
</feature>
<dbReference type="AlphaFoldDB" id="G3AS64"/>
<dbReference type="InterPro" id="IPR001878">
    <property type="entry name" value="Znf_CCHC"/>
</dbReference>